<dbReference type="PANTHER" id="PTHR44042:SF61">
    <property type="entry name" value="HTH MYB-TYPE DOMAIN-CONTAINING PROTEIN"/>
    <property type="match status" value="1"/>
</dbReference>
<reference evidence="9" key="1">
    <citation type="submission" date="2024-06" db="EMBL/GenBank/DDBJ databases">
        <authorList>
            <person name="Ryan C."/>
        </authorList>
    </citation>
    <scope>NUCLEOTIDE SEQUENCE [LARGE SCALE GENOMIC DNA]</scope>
</reference>
<dbReference type="AlphaFoldDB" id="A0ABC9DFP0"/>
<organism evidence="8 9">
    <name type="scientific">Urochloa decumbens</name>
    <dbReference type="NCBI Taxonomy" id="240449"/>
    <lineage>
        <taxon>Eukaryota</taxon>
        <taxon>Viridiplantae</taxon>
        <taxon>Streptophyta</taxon>
        <taxon>Embryophyta</taxon>
        <taxon>Tracheophyta</taxon>
        <taxon>Spermatophyta</taxon>
        <taxon>Magnoliopsida</taxon>
        <taxon>Liliopsida</taxon>
        <taxon>Poales</taxon>
        <taxon>Poaceae</taxon>
        <taxon>PACMAD clade</taxon>
        <taxon>Panicoideae</taxon>
        <taxon>Panicodae</taxon>
        <taxon>Paniceae</taxon>
        <taxon>Melinidinae</taxon>
        <taxon>Urochloa</taxon>
    </lineage>
</organism>
<gene>
    <name evidence="8" type="ORF">URODEC1_LOCUS84799</name>
</gene>
<evidence type="ECO:0000256" key="3">
    <source>
        <dbReference type="ARBA" id="ARBA00023163"/>
    </source>
</evidence>
<dbReference type="Pfam" id="PF23671">
    <property type="entry name" value="HTH_70"/>
    <property type="match status" value="1"/>
</dbReference>
<dbReference type="Proteomes" id="UP001497457">
    <property type="component" value="Chromosome 33rd"/>
</dbReference>
<dbReference type="PANTHER" id="PTHR44042">
    <property type="entry name" value="DUPLICATED HOMEODOMAIN-LIKE SUPERFAMILY PROTEIN-RELATED"/>
    <property type="match status" value="1"/>
</dbReference>
<dbReference type="InterPro" id="IPR001005">
    <property type="entry name" value="SANT/Myb"/>
</dbReference>
<keyword evidence="2" id="KW-0238">DNA-binding</keyword>
<evidence type="ECO:0000256" key="1">
    <source>
        <dbReference type="ARBA" id="ARBA00023015"/>
    </source>
</evidence>
<evidence type="ECO:0000313" key="9">
    <source>
        <dbReference type="Proteomes" id="UP001497457"/>
    </source>
</evidence>
<keyword evidence="4" id="KW-0539">Nucleus</keyword>
<dbReference type="CDD" id="cd00167">
    <property type="entry name" value="SANT"/>
    <property type="match status" value="1"/>
</dbReference>
<evidence type="ECO:0000259" key="6">
    <source>
        <dbReference type="PROSITE" id="PS51293"/>
    </source>
</evidence>
<evidence type="ECO:0000259" key="7">
    <source>
        <dbReference type="PROSITE" id="PS51294"/>
    </source>
</evidence>
<feature type="domain" description="SANT" evidence="6">
    <location>
        <begin position="132"/>
        <end position="180"/>
    </location>
</feature>
<dbReference type="InterPro" id="IPR009057">
    <property type="entry name" value="Homeodomain-like_sf"/>
</dbReference>
<proteinExistence type="predicted"/>
<name>A0ABC9DFP0_9POAL</name>
<dbReference type="InterPro" id="IPR006447">
    <property type="entry name" value="Myb_dom_plants"/>
</dbReference>
<keyword evidence="9" id="KW-1185">Reference proteome</keyword>
<protein>
    <submittedName>
        <fullName evidence="8">Uncharacterized protein</fullName>
    </submittedName>
</protein>
<dbReference type="NCBIfam" id="TIGR01557">
    <property type="entry name" value="myb_SHAQKYF"/>
    <property type="match status" value="1"/>
</dbReference>
<dbReference type="GO" id="GO:0003677">
    <property type="term" value="F:DNA binding"/>
    <property type="evidence" value="ECO:0007669"/>
    <property type="project" value="UniProtKB-KW"/>
</dbReference>
<keyword evidence="1" id="KW-0805">Transcription regulation</keyword>
<feature type="domain" description="HTH myb-type" evidence="7">
    <location>
        <begin position="127"/>
        <end position="180"/>
    </location>
</feature>
<sequence>MDPRFNGDWSASEIQTVKSLIVRHNNNKSYTSNMTKRHSDIIDELQEMFPLKERHQVTNLYIELMVEIMQPMQSGNLMNGNFGMPVEDPATENMEVLFGSFMMDMGAMRKEVEALQRHPSSHMQRQHTRRFWTIEEHRQFLYGLRACGRGNWKIISRNFVPNKTPVQISSHAQKYFRRIKNPNKKQRYSINDVGLDDTEPWVQNNVSSGEGIAFPGGANNPNNYGSMDQPTGMNNLSHVSSPFLHNSGQESIIQTATLVSGHQQQMGASSSSVAPPMQGLGSDMAWTSEHEDFLVNQWSMNMHMN</sequence>
<dbReference type="SMART" id="SM00717">
    <property type="entry name" value="SANT"/>
    <property type="match status" value="1"/>
</dbReference>
<reference evidence="8 9" key="2">
    <citation type="submission" date="2024-10" db="EMBL/GenBank/DDBJ databases">
        <authorList>
            <person name="Ryan C."/>
        </authorList>
    </citation>
    <scope>NUCLEOTIDE SEQUENCE [LARGE SCALE GENOMIC DNA]</scope>
</reference>
<evidence type="ECO:0000256" key="4">
    <source>
        <dbReference type="ARBA" id="ARBA00023242"/>
    </source>
</evidence>
<keyword evidence="3" id="KW-0804">Transcription</keyword>
<accession>A0ABC9DFP0</accession>
<dbReference type="InterPro" id="IPR056195">
    <property type="entry name" value="HTH_70"/>
</dbReference>
<dbReference type="Gene3D" id="1.10.10.60">
    <property type="entry name" value="Homeodomain-like"/>
    <property type="match status" value="1"/>
</dbReference>
<dbReference type="InterPro" id="IPR017930">
    <property type="entry name" value="Myb_dom"/>
</dbReference>
<evidence type="ECO:0000313" key="8">
    <source>
        <dbReference type="EMBL" id="CAL5037981.1"/>
    </source>
</evidence>
<feature type="domain" description="Myb-like" evidence="5">
    <location>
        <begin position="124"/>
        <end position="176"/>
    </location>
</feature>
<evidence type="ECO:0000259" key="5">
    <source>
        <dbReference type="PROSITE" id="PS50090"/>
    </source>
</evidence>
<dbReference type="Pfam" id="PF00249">
    <property type="entry name" value="Myb_DNA-binding"/>
    <property type="match status" value="1"/>
</dbReference>
<dbReference type="PROSITE" id="PS51293">
    <property type="entry name" value="SANT"/>
    <property type="match status" value="1"/>
</dbReference>
<dbReference type="PROSITE" id="PS50090">
    <property type="entry name" value="MYB_LIKE"/>
    <property type="match status" value="1"/>
</dbReference>
<dbReference type="PROSITE" id="PS51294">
    <property type="entry name" value="HTH_MYB"/>
    <property type="match status" value="1"/>
</dbReference>
<dbReference type="SUPFAM" id="SSF46689">
    <property type="entry name" value="Homeodomain-like"/>
    <property type="match status" value="1"/>
</dbReference>
<dbReference type="EMBL" id="OZ075143">
    <property type="protein sequence ID" value="CAL5037981.1"/>
    <property type="molecule type" value="Genomic_DNA"/>
</dbReference>
<dbReference type="InterPro" id="IPR017884">
    <property type="entry name" value="SANT_dom"/>
</dbReference>
<evidence type="ECO:0000256" key="2">
    <source>
        <dbReference type="ARBA" id="ARBA00023125"/>
    </source>
</evidence>